<name>A0A4P9WDY7_9FUNG</name>
<dbReference type="AlphaFoldDB" id="A0A4P9WDY7"/>
<sequence>MDNLHPGAEVAYASRSGKKGDGFIISLRTHVKGFKIKVGDIKKHIKKTFGNNLPQELDVEVYKSPEQLLGVHHGYKFDEQDGDDKTDLRKLEPLTHQDEKRAFLCQYFYGDEVLIAYDEKDFPFPETQGEKIKRSKSESEQTCTDQGGKQDMQVANGVLTHSLLQSSFIAQQWES</sequence>
<proteinExistence type="predicted"/>
<evidence type="ECO:0000313" key="3">
    <source>
        <dbReference type="Proteomes" id="UP000269721"/>
    </source>
</evidence>
<reference evidence="3" key="1">
    <citation type="journal article" date="2018" name="Nat. Microbiol.">
        <title>Leveraging single-cell genomics to expand the fungal tree of life.</title>
        <authorList>
            <person name="Ahrendt S.R."/>
            <person name="Quandt C.A."/>
            <person name="Ciobanu D."/>
            <person name="Clum A."/>
            <person name="Salamov A."/>
            <person name="Andreopoulos B."/>
            <person name="Cheng J.F."/>
            <person name="Woyke T."/>
            <person name="Pelin A."/>
            <person name="Henrissat B."/>
            <person name="Reynolds N.K."/>
            <person name="Benny G.L."/>
            <person name="Smith M.E."/>
            <person name="James T.Y."/>
            <person name="Grigoriev I.V."/>
        </authorList>
    </citation>
    <scope>NUCLEOTIDE SEQUENCE [LARGE SCALE GENOMIC DNA]</scope>
</reference>
<protein>
    <submittedName>
        <fullName evidence="2">Uncharacterized protein</fullName>
    </submittedName>
</protein>
<dbReference type="Proteomes" id="UP000269721">
    <property type="component" value="Unassembled WGS sequence"/>
</dbReference>
<dbReference type="EMBL" id="KZ995830">
    <property type="protein sequence ID" value="RKO89893.1"/>
    <property type="molecule type" value="Genomic_DNA"/>
</dbReference>
<keyword evidence="3" id="KW-1185">Reference proteome</keyword>
<feature type="region of interest" description="Disordered" evidence="1">
    <location>
        <begin position="126"/>
        <end position="151"/>
    </location>
</feature>
<evidence type="ECO:0000313" key="2">
    <source>
        <dbReference type="EMBL" id="RKO89893.1"/>
    </source>
</evidence>
<evidence type="ECO:0000256" key="1">
    <source>
        <dbReference type="SAM" id="MobiDB-lite"/>
    </source>
</evidence>
<accession>A0A4P9WDY7</accession>
<dbReference type="OrthoDB" id="2184696at2759"/>
<organism evidence="2 3">
    <name type="scientific">Blyttiomyces helicus</name>
    <dbReference type="NCBI Taxonomy" id="388810"/>
    <lineage>
        <taxon>Eukaryota</taxon>
        <taxon>Fungi</taxon>
        <taxon>Fungi incertae sedis</taxon>
        <taxon>Chytridiomycota</taxon>
        <taxon>Chytridiomycota incertae sedis</taxon>
        <taxon>Chytridiomycetes</taxon>
        <taxon>Chytridiomycetes incertae sedis</taxon>
        <taxon>Blyttiomyces</taxon>
    </lineage>
</organism>
<gene>
    <name evidence="2" type="ORF">BDK51DRAFT_28126</name>
</gene>
<feature type="compositionally biased region" description="Basic and acidic residues" evidence="1">
    <location>
        <begin position="126"/>
        <end position="139"/>
    </location>
</feature>